<dbReference type="SUPFAM" id="SSF53335">
    <property type="entry name" value="S-adenosyl-L-methionine-dependent methyltransferases"/>
    <property type="match status" value="1"/>
</dbReference>
<dbReference type="PIRSF" id="PIRSF000401">
    <property type="entry name" value="RPL11_MTase"/>
    <property type="match status" value="1"/>
</dbReference>
<dbReference type="HAMAP" id="MF_00735">
    <property type="entry name" value="Methyltr_PrmA"/>
    <property type="match status" value="1"/>
</dbReference>
<dbReference type="EMBL" id="UINC01034809">
    <property type="protein sequence ID" value="SVB26231.1"/>
    <property type="molecule type" value="Genomic_DNA"/>
</dbReference>
<keyword evidence="2" id="KW-0963">Cytoplasm</keyword>
<evidence type="ECO:0000256" key="3">
    <source>
        <dbReference type="ARBA" id="ARBA00022603"/>
    </source>
</evidence>
<dbReference type="GO" id="GO:0008276">
    <property type="term" value="F:protein methyltransferase activity"/>
    <property type="evidence" value="ECO:0007669"/>
    <property type="project" value="InterPro"/>
</dbReference>
<name>A0A382CKT8_9ZZZZ</name>
<dbReference type="Gene3D" id="3.40.50.150">
    <property type="entry name" value="Vaccinia Virus protein VP39"/>
    <property type="match status" value="1"/>
</dbReference>
<evidence type="ECO:0000256" key="5">
    <source>
        <dbReference type="ARBA" id="ARBA00022691"/>
    </source>
</evidence>
<dbReference type="AlphaFoldDB" id="A0A382CKT8"/>
<comment type="similarity">
    <text evidence="1">Belongs to the methyltransferase superfamily. PrmA family.</text>
</comment>
<evidence type="ECO:0000313" key="6">
    <source>
        <dbReference type="EMBL" id="SVB26231.1"/>
    </source>
</evidence>
<accession>A0A382CKT8</accession>
<sequence length="293" mass="32507">MMKWAQITVETSEEASAAIENYLFDQKANGVEIKTDPDKSNQTTLIAYFPVSDLVGTRVINLRNFIKKLPSFGLSAENTEVHLRSVLNENWSENWRSAFPPLKIGTRIIIAPTWHRVEPSENEVLIRLNPGMAFGTGHHPTTQLSILLLEGVVKGGEIIADIGTGSGILAIVAAKLGAKKICAVDLDKKVVEIAGENCGHNSVEDIVDVKQMDRVSELNQKFNLIVANILTKVILPMIPQAPKYLKSGGHLILSGIMENEIYKVKAELIKNKFECLKTRQNNEWFAILARLKK</sequence>
<evidence type="ECO:0000256" key="2">
    <source>
        <dbReference type="ARBA" id="ARBA00022490"/>
    </source>
</evidence>
<evidence type="ECO:0008006" key="7">
    <source>
        <dbReference type="Google" id="ProtNLM"/>
    </source>
</evidence>
<protein>
    <recommendedName>
        <fullName evidence="7">Ribosomal protein L11 methyltransferase</fullName>
    </recommendedName>
</protein>
<reference evidence="6" key="1">
    <citation type="submission" date="2018-05" db="EMBL/GenBank/DDBJ databases">
        <authorList>
            <person name="Lanie J.A."/>
            <person name="Ng W.-L."/>
            <person name="Kazmierczak K.M."/>
            <person name="Andrzejewski T.M."/>
            <person name="Davidsen T.M."/>
            <person name="Wayne K.J."/>
            <person name="Tettelin H."/>
            <person name="Glass J.I."/>
            <person name="Rusch D."/>
            <person name="Podicherti R."/>
            <person name="Tsui H.-C.T."/>
            <person name="Winkler M.E."/>
        </authorList>
    </citation>
    <scope>NUCLEOTIDE SEQUENCE</scope>
</reference>
<dbReference type="NCBIfam" id="TIGR00406">
    <property type="entry name" value="prmA"/>
    <property type="match status" value="1"/>
</dbReference>
<dbReference type="PANTHER" id="PTHR43648:SF1">
    <property type="entry name" value="ELECTRON TRANSFER FLAVOPROTEIN BETA SUBUNIT LYSINE METHYLTRANSFERASE"/>
    <property type="match status" value="1"/>
</dbReference>
<keyword evidence="4" id="KW-0808">Transferase</keyword>
<dbReference type="GO" id="GO:0032259">
    <property type="term" value="P:methylation"/>
    <property type="evidence" value="ECO:0007669"/>
    <property type="project" value="UniProtKB-KW"/>
</dbReference>
<dbReference type="CDD" id="cd02440">
    <property type="entry name" value="AdoMet_MTases"/>
    <property type="match status" value="1"/>
</dbReference>
<keyword evidence="5" id="KW-0949">S-adenosyl-L-methionine</keyword>
<gene>
    <name evidence="6" type="ORF">METZ01_LOCUS179085</name>
</gene>
<dbReference type="InterPro" id="IPR050078">
    <property type="entry name" value="Ribosomal_L11_MeTrfase_PrmA"/>
</dbReference>
<dbReference type="InterPro" id="IPR029063">
    <property type="entry name" value="SAM-dependent_MTases_sf"/>
</dbReference>
<evidence type="ECO:0000256" key="4">
    <source>
        <dbReference type="ARBA" id="ARBA00022679"/>
    </source>
</evidence>
<organism evidence="6">
    <name type="scientific">marine metagenome</name>
    <dbReference type="NCBI Taxonomy" id="408172"/>
    <lineage>
        <taxon>unclassified sequences</taxon>
        <taxon>metagenomes</taxon>
        <taxon>ecological metagenomes</taxon>
    </lineage>
</organism>
<dbReference type="InterPro" id="IPR004498">
    <property type="entry name" value="Ribosomal_PrmA_MeTrfase"/>
</dbReference>
<evidence type="ECO:0000256" key="1">
    <source>
        <dbReference type="ARBA" id="ARBA00009741"/>
    </source>
</evidence>
<keyword evidence="3" id="KW-0489">Methyltransferase</keyword>
<dbReference type="PANTHER" id="PTHR43648">
    <property type="entry name" value="ELECTRON TRANSFER FLAVOPROTEIN BETA SUBUNIT LYSINE METHYLTRANSFERASE"/>
    <property type="match status" value="1"/>
</dbReference>
<proteinExistence type="inferred from homology"/>
<dbReference type="Pfam" id="PF06325">
    <property type="entry name" value="PrmA"/>
    <property type="match status" value="1"/>
</dbReference>